<organism evidence="8">
    <name type="scientific">Sphingomonas psychrotolerans</name>
    <dbReference type="NCBI Taxonomy" id="1327635"/>
    <lineage>
        <taxon>Bacteria</taxon>
        <taxon>Pseudomonadati</taxon>
        <taxon>Pseudomonadota</taxon>
        <taxon>Alphaproteobacteria</taxon>
        <taxon>Sphingomonadales</taxon>
        <taxon>Sphingomonadaceae</taxon>
        <taxon>Sphingomonas</taxon>
    </lineage>
</organism>
<evidence type="ECO:0000256" key="2">
    <source>
        <dbReference type="ARBA" id="ARBA00023136"/>
    </source>
</evidence>
<dbReference type="Gene3D" id="2.40.128.200">
    <property type="match status" value="1"/>
</dbReference>
<comment type="caution">
    <text evidence="8">The sequence shown here is derived from an EMBL/GenBank/DDBJ whole genome shotgun (WGS) entry which is preliminary data.</text>
</comment>
<evidence type="ECO:0000256" key="4">
    <source>
        <dbReference type="ARBA" id="ARBA00023288"/>
    </source>
</evidence>
<evidence type="ECO:0000256" key="3">
    <source>
        <dbReference type="ARBA" id="ARBA00023139"/>
    </source>
</evidence>
<dbReference type="Pfam" id="PF09864">
    <property type="entry name" value="MliC"/>
    <property type="match status" value="1"/>
</dbReference>
<evidence type="ECO:0000259" key="7">
    <source>
        <dbReference type="Pfam" id="PF09864"/>
    </source>
</evidence>
<evidence type="ECO:0000256" key="6">
    <source>
        <dbReference type="SAM" id="SignalP"/>
    </source>
</evidence>
<name>A0ABU3N5P9_9SPHN</name>
<dbReference type="EMBL" id="JALMLT010000003">
    <property type="protein sequence ID" value="MDT8759844.1"/>
    <property type="molecule type" value="Genomic_DNA"/>
</dbReference>
<feature type="region of interest" description="Disordered" evidence="5">
    <location>
        <begin position="20"/>
        <end position="80"/>
    </location>
</feature>
<feature type="compositionally biased region" description="Pro residues" evidence="5">
    <location>
        <begin position="42"/>
        <end position="60"/>
    </location>
</feature>
<evidence type="ECO:0000256" key="1">
    <source>
        <dbReference type="ARBA" id="ARBA00022729"/>
    </source>
</evidence>
<accession>A0ABU3N5P9</accession>
<dbReference type="InterPro" id="IPR018660">
    <property type="entry name" value="MliC"/>
</dbReference>
<reference evidence="8" key="1">
    <citation type="submission" date="2022-04" db="EMBL/GenBank/DDBJ databases">
        <title>Tomato heritable bacteria conferring resistance against bacterial wilt.</title>
        <authorList>
            <person name="Yin J."/>
        </authorList>
    </citation>
    <scope>NUCLEOTIDE SEQUENCE</scope>
    <source>
        <strain evidence="8">Cra20</strain>
    </source>
</reference>
<evidence type="ECO:0000256" key="5">
    <source>
        <dbReference type="SAM" id="MobiDB-lite"/>
    </source>
</evidence>
<feature type="chain" id="PRO_5046432853" evidence="6">
    <location>
        <begin position="19"/>
        <end position="292"/>
    </location>
</feature>
<feature type="domain" description="C-type lysozyme inhibitor" evidence="7">
    <location>
        <begin position="220"/>
        <end position="284"/>
    </location>
</feature>
<dbReference type="InterPro" id="IPR036328">
    <property type="entry name" value="MliC_sf"/>
</dbReference>
<evidence type="ECO:0000313" key="8">
    <source>
        <dbReference type="EMBL" id="MDT8759844.1"/>
    </source>
</evidence>
<proteinExistence type="predicted"/>
<feature type="signal peptide" evidence="6">
    <location>
        <begin position="1"/>
        <end position="18"/>
    </location>
</feature>
<keyword evidence="1 6" id="KW-0732">Signal</keyword>
<keyword evidence="2" id="KW-0472">Membrane</keyword>
<gene>
    <name evidence="8" type="ORF">MZO42_14170</name>
</gene>
<sequence>MRLSLPLLLTLAACSSQPAENVVSAADEFDPAPVEQTTPAAKPQPAPSATPAPLDPPAPGEPGGLDNDMTPVSEAPFTEGSAQGAANVVQTYYALLEAGKYGQAYRLWEPGAAGMDGRAFAASFARYSEYHANIGAPGRVDAGAGQRYVTVPVQVYGRLKEGARPFNMRGSVTLHRAGDIDGATPEQRRWRIRSTDIKPRPAEATPTPQATEDNRSTARYRCMDGSRLVARFDPDNDRVTVSRGGKALATLRGDRVASGIRYVAKGYELRAKGSDMTFTAPGQPPIACTAIR</sequence>
<keyword evidence="4" id="KW-0449">Lipoprotein</keyword>
<dbReference type="SUPFAM" id="SSF141488">
    <property type="entry name" value="YdhA-like"/>
    <property type="match status" value="1"/>
</dbReference>
<protein>
    <submittedName>
        <fullName evidence="8">MliC family protein</fullName>
    </submittedName>
</protein>
<keyword evidence="3" id="KW-0564">Palmitate</keyword>